<protein>
    <recommendedName>
        <fullName evidence="4">LPS-assembly lipoprotein</fullName>
    </recommendedName>
</protein>
<comment type="caution">
    <text evidence="2">The sequence shown here is derived from an EMBL/GenBank/DDBJ whole genome shotgun (WGS) entry which is preliminary data.</text>
</comment>
<dbReference type="RefSeq" id="WP_183966817.1">
    <property type="nucleotide sequence ID" value="NZ_JACHGB010000004.1"/>
</dbReference>
<evidence type="ECO:0008006" key="4">
    <source>
        <dbReference type="Google" id="ProtNLM"/>
    </source>
</evidence>
<keyword evidence="3" id="KW-1185">Reference proteome</keyword>
<dbReference type="Proteomes" id="UP000532440">
    <property type="component" value="Unassembled WGS sequence"/>
</dbReference>
<dbReference type="PROSITE" id="PS51257">
    <property type="entry name" value="PROKAR_LIPOPROTEIN"/>
    <property type="match status" value="1"/>
</dbReference>
<gene>
    <name evidence="2" type="ORF">HNQ70_001924</name>
</gene>
<accession>A0A7W8HH56</accession>
<dbReference type="AlphaFoldDB" id="A0A7W8HH56"/>
<organism evidence="2 3">
    <name type="scientific">Quisquiliibacterium transsilvanicum</name>
    <dbReference type="NCBI Taxonomy" id="1549638"/>
    <lineage>
        <taxon>Bacteria</taxon>
        <taxon>Pseudomonadati</taxon>
        <taxon>Pseudomonadota</taxon>
        <taxon>Betaproteobacteria</taxon>
        <taxon>Burkholderiales</taxon>
        <taxon>Burkholderiaceae</taxon>
        <taxon>Quisquiliibacterium</taxon>
    </lineage>
</organism>
<dbReference type="EMBL" id="JACHGB010000004">
    <property type="protein sequence ID" value="MBB5271910.1"/>
    <property type="molecule type" value="Genomic_DNA"/>
</dbReference>
<keyword evidence="1" id="KW-0732">Signal</keyword>
<evidence type="ECO:0000313" key="3">
    <source>
        <dbReference type="Proteomes" id="UP000532440"/>
    </source>
</evidence>
<evidence type="ECO:0000256" key="1">
    <source>
        <dbReference type="SAM" id="SignalP"/>
    </source>
</evidence>
<reference evidence="2 3" key="1">
    <citation type="submission" date="2020-08" db="EMBL/GenBank/DDBJ databases">
        <title>Genomic Encyclopedia of Type Strains, Phase IV (KMG-IV): sequencing the most valuable type-strain genomes for metagenomic binning, comparative biology and taxonomic classification.</title>
        <authorList>
            <person name="Goeker M."/>
        </authorList>
    </citation>
    <scope>NUCLEOTIDE SEQUENCE [LARGE SCALE GENOMIC DNA]</scope>
    <source>
        <strain evidence="2 3">DSM 29781</strain>
    </source>
</reference>
<sequence>MGRSLAVSMAVAASVLAAGCATPARVDQMISEPGIAKRIAAPAVLKENVALRDVTGGRETNPMWVSSVGSSEFEGALAGSLRAAGMYSENRQAGRYFLTVHLEKLDQPLVGFNLTVTATVNYTLTERASGKDVFARTIATPYTAKAGDAFLAVERLKLANEGAIRTNIARLIDELMALRIDGVALR</sequence>
<feature type="chain" id="PRO_5031066388" description="LPS-assembly lipoprotein" evidence="1">
    <location>
        <begin position="18"/>
        <end position="186"/>
    </location>
</feature>
<evidence type="ECO:0000313" key="2">
    <source>
        <dbReference type="EMBL" id="MBB5271910.1"/>
    </source>
</evidence>
<name>A0A7W8HH56_9BURK</name>
<feature type="signal peptide" evidence="1">
    <location>
        <begin position="1"/>
        <end position="17"/>
    </location>
</feature>
<proteinExistence type="predicted"/>